<organism evidence="2 4">
    <name type="scientific">Candidatus Chlorohelix allophototropha</name>
    <dbReference type="NCBI Taxonomy" id="3003348"/>
    <lineage>
        <taxon>Bacteria</taxon>
        <taxon>Bacillati</taxon>
        <taxon>Chloroflexota</taxon>
        <taxon>Chloroflexia</taxon>
        <taxon>Candidatus Chloroheliales</taxon>
        <taxon>Candidatus Chloroheliaceae</taxon>
        <taxon>Candidatus Chlorohelix</taxon>
    </lineage>
</organism>
<evidence type="ECO:0000313" key="2">
    <source>
        <dbReference type="EMBL" id="NWJ44659.1"/>
    </source>
</evidence>
<dbReference type="Proteomes" id="UP001431572">
    <property type="component" value="Chromosome 1"/>
</dbReference>
<reference evidence="2 4" key="1">
    <citation type="submission" date="2020-06" db="EMBL/GenBank/DDBJ databases">
        <title>Anoxygenic phototrophic Chloroflexota member uses a Type I reaction center.</title>
        <authorList>
            <person name="Tsuji J.M."/>
            <person name="Shaw N.A."/>
            <person name="Nagashima S."/>
            <person name="Venkiteswaran J."/>
            <person name="Schiff S.L."/>
            <person name="Hanada S."/>
            <person name="Tank M."/>
            <person name="Neufeld J.D."/>
        </authorList>
    </citation>
    <scope>NUCLEOTIDE SEQUENCE [LARGE SCALE GENOMIC DNA]</scope>
    <source>
        <strain evidence="2">L227-S17</strain>
    </source>
</reference>
<dbReference type="Proteomes" id="UP000521676">
    <property type="component" value="Unassembled WGS sequence"/>
</dbReference>
<dbReference type="EMBL" id="CP128399">
    <property type="protein sequence ID" value="WJW66548.1"/>
    <property type="molecule type" value="Genomic_DNA"/>
</dbReference>
<dbReference type="AlphaFoldDB" id="A0A8T7LYU9"/>
<proteinExistence type="predicted"/>
<name>A0A8T7LYU9_9CHLR</name>
<evidence type="ECO:0008006" key="6">
    <source>
        <dbReference type="Google" id="ProtNLM"/>
    </source>
</evidence>
<keyword evidence="5" id="KW-1185">Reference proteome</keyword>
<evidence type="ECO:0000313" key="3">
    <source>
        <dbReference type="EMBL" id="WJW66548.1"/>
    </source>
</evidence>
<feature type="chain" id="PRO_5035939560" description="Exo-alpha-sialidase" evidence="1">
    <location>
        <begin position="29"/>
        <end position="619"/>
    </location>
</feature>
<dbReference type="InterPro" id="IPR036278">
    <property type="entry name" value="Sialidase_sf"/>
</dbReference>
<protein>
    <recommendedName>
        <fullName evidence="6">Exo-alpha-sialidase</fullName>
    </recommendedName>
</protein>
<accession>A0A8T7LYU9</accession>
<reference evidence="3" key="2">
    <citation type="journal article" date="2024" name="Nature">
        <title>Anoxygenic phototroph of the Chloroflexota uses a type I reaction centre.</title>
        <authorList>
            <person name="Tsuji J.M."/>
            <person name="Shaw N.A."/>
            <person name="Nagashima S."/>
            <person name="Venkiteswaran J.J."/>
            <person name="Schiff S.L."/>
            <person name="Watanabe T."/>
            <person name="Fukui M."/>
            <person name="Hanada S."/>
            <person name="Tank M."/>
            <person name="Neufeld J.D."/>
        </authorList>
    </citation>
    <scope>NUCLEOTIDE SEQUENCE</scope>
    <source>
        <strain evidence="3">L227-S17</strain>
    </source>
</reference>
<sequence length="619" mass="69567">MKTPLIRFVSILLFTALLLPLVTQPVSATQPFKIWEATALVLKNSESYCLDTGQPNRMLVYQYDATTTTLKETYLVDLKTGQRTFLNSHAFSQCAPNGIVYAEPQDRNDPGVFRYSTTETGESKLAYKPTFIALDGSRYLYNFTPVSNNESQKSKILVSQDGGLNWQEIGQQFNGMVRSFVVTNSDARSAYALVQDPQTGSDSTRNIAIYLTQDAGASWSKRFEGTAPYDFSRAGIAVYLTNLSQNPQIPVNVIGLIYEGGGFGSSNVRELKVSVNGAASFTSLGFNRMSSAVTAYYSNGKLLRISKGYPYSPANTKLDYSSDGGVNWQNLSLPNELASGSDYSVYLQFYQSPVVTSNIYASRKEGIWMSPDLGQSWQKITGNPPGLGLIFSPYAPSRIYTLGEDQRFYSLDVSEYDKSLTAVAPDNDLSGENFFFPQTGHNLNGIFKQYWRDKGGLMQFGYPRTEPFYEVNPADGKIYLAQYFERNRFEYHPELSGTPYEVMFGLLGNQLTEPLRQAGHGAFNRFEDMHYPNATWFPETGHNLRNSFKGYWESHGGLFMYGYPISEEYYELNPDDGKSYVVQYFERARLEWHPELSGTPFGVLMGLLGNALLRNKEWL</sequence>
<gene>
    <name evidence="2" type="ORF">HXX08_02155</name>
    <name evidence="3" type="ORF">OZ401_002351</name>
</gene>
<keyword evidence="1" id="KW-0732">Signal</keyword>
<dbReference type="RefSeq" id="WP_341468437.1">
    <property type="nucleotide sequence ID" value="NZ_CP128399.1"/>
</dbReference>
<evidence type="ECO:0000313" key="4">
    <source>
        <dbReference type="Proteomes" id="UP000521676"/>
    </source>
</evidence>
<dbReference type="Gene3D" id="2.130.10.10">
    <property type="entry name" value="YVTN repeat-like/Quinoprotein amine dehydrogenase"/>
    <property type="match status" value="2"/>
</dbReference>
<evidence type="ECO:0000313" key="5">
    <source>
        <dbReference type="Proteomes" id="UP001431572"/>
    </source>
</evidence>
<dbReference type="InterPro" id="IPR015943">
    <property type="entry name" value="WD40/YVTN_repeat-like_dom_sf"/>
</dbReference>
<feature type="signal peptide" evidence="1">
    <location>
        <begin position="1"/>
        <end position="28"/>
    </location>
</feature>
<evidence type="ECO:0000256" key="1">
    <source>
        <dbReference type="SAM" id="SignalP"/>
    </source>
</evidence>
<dbReference type="SUPFAM" id="SSF50939">
    <property type="entry name" value="Sialidases"/>
    <property type="match status" value="1"/>
</dbReference>
<dbReference type="EMBL" id="JACATZ010000001">
    <property type="protein sequence ID" value="NWJ44659.1"/>
    <property type="molecule type" value="Genomic_DNA"/>
</dbReference>